<dbReference type="RefSeq" id="XP_070918238.1">
    <property type="nucleotide sequence ID" value="XM_071062137.1"/>
</dbReference>
<dbReference type="EMBL" id="BAAFSV010000003">
    <property type="protein sequence ID" value="GAB1316507.1"/>
    <property type="molecule type" value="Genomic_DNA"/>
</dbReference>
<reference evidence="2 3" key="1">
    <citation type="submission" date="2024-09" db="EMBL/GenBank/DDBJ databases">
        <title>Itraconazole resistance in Madurella fahalii resulting from another homologue of gene encoding cytochrome P450 14-alpha sterol demethylase (CYP51).</title>
        <authorList>
            <person name="Yoshioka I."/>
            <person name="Fahal A.H."/>
            <person name="Kaneko S."/>
            <person name="Yaguchi T."/>
        </authorList>
    </citation>
    <scope>NUCLEOTIDE SEQUENCE [LARGE SCALE GENOMIC DNA]</scope>
    <source>
        <strain evidence="2 3">IFM 68171</strain>
    </source>
</reference>
<sequence length="231" mass="25257">MAALEPITTVISLFNEAFTLTQTTAALISAPEEVKAALRFLSTVDEQINYTKALRDRVFDITNADTAKDGTFILVQTAIRNAHNIVTANADTLQGSKKSVAKKGKDGSRAMTTRTRFSWVIGGRDTYDGNLQELQIHYQTLMRVTDLLERMLAEMDRSPPPRSLPFGDVEVLNGNDGGHLSPVGPEGIYHLLGPRKSQEILLGRSDDEEWAGNHDNCPGSSCDSEASELGH</sequence>
<feature type="region of interest" description="Disordered" evidence="1">
    <location>
        <begin position="204"/>
        <end position="231"/>
    </location>
</feature>
<evidence type="ECO:0000256" key="1">
    <source>
        <dbReference type="SAM" id="MobiDB-lite"/>
    </source>
</evidence>
<dbReference type="GeneID" id="98177460"/>
<gene>
    <name evidence="2" type="ORF">MFIFM68171_06717</name>
</gene>
<evidence type="ECO:0000313" key="2">
    <source>
        <dbReference type="EMBL" id="GAB1316507.1"/>
    </source>
</evidence>
<name>A0ABQ0GFG9_9PEZI</name>
<dbReference type="Proteomes" id="UP001628179">
    <property type="component" value="Unassembled WGS sequence"/>
</dbReference>
<comment type="caution">
    <text evidence="2">The sequence shown here is derived from an EMBL/GenBank/DDBJ whole genome shotgun (WGS) entry which is preliminary data.</text>
</comment>
<accession>A0ABQ0GFG9</accession>
<keyword evidence="3" id="KW-1185">Reference proteome</keyword>
<organism evidence="2 3">
    <name type="scientific">Madurella fahalii</name>
    <dbReference type="NCBI Taxonomy" id="1157608"/>
    <lineage>
        <taxon>Eukaryota</taxon>
        <taxon>Fungi</taxon>
        <taxon>Dikarya</taxon>
        <taxon>Ascomycota</taxon>
        <taxon>Pezizomycotina</taxon>
        <taxon>Sordariomycetes</taxon>
        <taxon>Sordariomycetidae</taxon>
        <taxon>Sordariales</taxon>
        <taxon>Sordariales incertae sedis</taxon>
        <taxon>Madurella</taxon>
    </lineage>
</organism>
<evidence type="ECO:0000313" key="3">
    <source>
        <dbReference type="Proteomes" id="UP001628179"/>
    </source>
</evidence>
<evidence type="ECO:0008006" key="4">
    <source>
        <dbReference type="Google" id="ProtNLM"/>
    </source>
</evidence>
<proteinExistence type="predicted"/>
<protein>
    <recommendedName>
        <fullName evidence="4">NACHT-NTPase and P-loop NTPases N-terminal domain-containing protein</fullName>
    </recommendedName>
</protein>